<evidence type="ECO:0000313" key="2">
    <source>
        <dbReference type="Proteomes" id="UP000683360"/>
    </source>
</evidence>
<name>A0A8S3R636_MYTED</name>
<protein>
    <recommendedName>
        <fullName evidence="3">DZIP3-like HEPN domain-containing protein</fullName>
    </recommendedName>
</protein>
<sequence>MWRVKKNCCQCHAGYVYPCEKRKLLEYEWKILFNNSITPCYFHTNVSRPSSCSVAASSGIMWQQLNSKLRMTLLDFCELKKDLEKLIKLRNNIQGHRAACEMTHMTDAEFNDKWMDIEDVTCSLIRHGIKDTSIATQIEDEQIRELATLKNKILDGKLYWHC</sequence>
<evidence type="ECO:0000313" key="1">
    <source>
        <dbReference type="EMBL" id="CAG2200574.1"/>
    </source>
</evidence>
<comment type="caution">
    <text evidence="1">The sequence shown here is derived from an EMBL/GenBank/DDBJ whole genome shotgun (WGS) entry which is preliminary data.</text>
</comment>
<organism evidence="1 2">
    <name type="scientific">Mytilus edulis</name>
    <name type="common">Blue mussel</name>
    <dbReference type="NCBI Taxonomy" id="6550"/>
    <lineage>
        <taxon>Eukaryota</taxon>
        <taxon>Metazoa</taxon>
        <taxon>Spiralia</taxon>
        <taxon>Lophotrochozoa</taxon>
        <taxon>Mollusca</taxon>
        <taxon>Bivalvia</taxon>
        <taxon>Autobranchia</taxon>
        <taxon>Pteriomorphia</taxon>
        <taxon>Mytilida</taxon>
        <taxon>Mytiloidea</taxon>
        <taxon>Mytilidae</taxon>
        <taxon>Mytilinae</taxon>
        <taxon>Mytilus</taxon>
    </lineage>
</organism>
<proteinExistence type="predicted"/>
<dbReference type="AlphaFoldDB" id="A0A8S3R636"/>
<accession>A0A8S3R636</accession>
<dbReference type="EMBL" id="CAJPWZ010000752">
    <property type="protein sequence ID" value="CAG2200574.1"/>
    <property type="molecule type" value="Genomic_DNA"/>
</dbReference>
<keyword evidence="2" id="KW-1185">Reference proteome</keyword>
<dbReference type="Proteomes" id="UP000683360">
    <property type="component" value="Unassembled WGS sequence"/>
</dbReference>
<reference evidence="1" key="1">
    <citation type="submission" date="2021-03" db="EMBL/GenBank/DDBJ databases">
        <authorList>
            <person name="Bekaert M."/>
        </authorList>
    </citation>
    <scope>NUCLEOTIDE SEQUENCE</scope>
</reference>
<evidence type="ECO:0008006" key="3">
    <source>
        <dbReference type="Google" id="ProtNLM"/>
    </source>
</evidence>
<gene>
    <name evidence="1" type="ORF">MEDL_15248</name>
</gene>